<accession>A0A0L6V4B7</accession>
<feature type="compositionally biased region" description="Polar residues" evidence="1">
    <location>
        <begin position="210"/>
        <end position="220"/>
    </location>
</feature>
<evidence type="ECO:0000256" key="1">
    <source>
        <dbReference type="SAM" id="MobiDB-lite"/>
    </source>
</evidence>
<gene>
    <name evidence="2" type="ORF">VP01_2802g4</name>
</gene>
<dbReference type="OrthoDB" id="2507848at2759"/>
<feature type="compositionally biased region" description="Polar residues" evidence="1">
    <location>
        <begin position="257"/>
        <end position="276"/>
    </location>
</feature>
<evidence type="ECO:0000313" key="2">
    <source>
        <dbReference type="EMBL" id="KNZ54975.1"/>
    </source>
</evidence>
<feature type="region of interest" description="Disordered" evidence="1">
    <location>
        <begin position="110"/>
        <end position="276"/>
    </location>
</feature>
<reference evidence="2 3" key="1">
    <citation type="submission" date="2015-08" db="EMBL/GenBank/DDBJ databases">
        <title>Next Generation Sequencing and Analysis of the Genome of Puccinia sorghi L Schw, the Causal Agent of Maize Common Rust.</title>
        <authorList>
            <person name="Rochi L."/>
            <person name="Burguener G."/>
            <person name="Darino M."/>
            <person name="Turjanski A."/>
            <person name="Kreff E."/>
            <person name="Dieguez M.J."/>
            <person name="Sacco F."/>
        </authorList>
    </citation>
    <scope>NUCLEOTIDE SEQUENCE [LARGE SCALE GENOMIC DNA]</scope>
    <source>
        <strain evidence="2 3">RO10H11247</strain>
    </source>
</reference>
<feature type="compositionally biased region" description="Low complexity" evidence="1">
    <location>
        <begin position="165"/>
        <end position="179"/>
    </location>
</feature>
<feature type="compositionally biased region" description="Low complexity" evidence="1">
    <location>
        <begin position="115"/>
        <end position="127"/>
    </location>
</feature>
<dbReference type="VEuPathDB" id="FungiDB:VP01_2802g4"/>
<feature type="region of interest" description="Disordered" evidence="1">
    <location>
        <begin position="1"/>
        <end position="22"/>
    </location>
</feature>
<proteinExistence type="predicted"/>
<sequence>MSAGSLQDEIGSASSTAVALPPWSTDPSPRIYRVDAATNSALDTSEFKPPSHDDLILPTVARQIEKQTKLLALNDTDHPTYSSVSSHFPQWEALGPQLLLRKASIKQLDSNLAPHSSSHSSHEPLSSQTRAEELLTPSTPGSGWPRGHESVGRGDETTSPRRMSRGVSSSGSGSGPNSVLDGSQEIGLGGLLSPRSDGLRRSQQQQQQQASSIQVTSPIRQQPVPEPIRSPQRDSHSENSHQTPNSSHPPDMHPPNHLSSQDFPPNNPQSHTLSHNNHQDQVIPIDQDSQACCKCIIV</sequence>
<dbReference type="EMBL" id="LAVV01007727">
    <property type="protein sequence ID" value="KNZ54975.1"/>
    <property type="molecule type" value="Genomic_DNA"/>
</dbReference>
<keyword evidence="3" id="KW-1185">Reference proteome</keyword>
<dbReference type="Proteomes" id="UP000037035">
    <property type="component" value="Unassembled WGS sequence"/>
</dbReference>
<protein>
    <submittedName>
        <fullName evidence="2">Uncharacterized protein</fullName>
    </submittedName>
</protein>
<comment type="caution">
    <text evidence="2">The sequence shown here is derived from an EMBL/GenBank/DDBJ whole genome shotgun (WGS) entry which is preliminary data.</text>
</comment>
<name>A0A0L6V4B7_9BASI</name>
<feature type="compositionally biased region" description="Basic and acidic residues" evidence="1">
    <location>
        <begin position="146"/>
        <end position="159"/>
    </location>
</feature>
<evidence type="ECO:0000313" key="3">
    <source>
        <dbReference type="Proteomes" id="UP000037035"/>
    </source>
</evidence>
<dbReference type="AlphaFoldDB" id="A0A0L6V4B7"/>
<organism evidence="2 3">
    <name type="scientific">Puccinia sorghi</name>
    <dbReference type="NCBI Taxonomy" id="27349"/>
    <lineage>
        <taxon>Eukaryota</taxon>
        <taxon>Fungi</taxon>
        <taxon>Dikarya</taxon>
        <taxon>Basidiomycota</taxon>
        <taxon>Pucciniomycotina</taxon>
        <taxon>Pucciniomycetes</taxon>
        <taxon>Pucciniales</taxon>
        <taxon>Pucciniaceae</taxon>
        <taxon>Puccinia</taxon>
    </lineage>
</organism>